<dbReference type="GO" id="GO:0030126">
    <property type="term" value="C:COPI vesicle coat"/>
    <property type="evidence" value="ECO:0007669"/>
    <property type="project" value="InterPro"/>
</dbReference>
<name>A0AAD8YC96_9STRA</name>
<gene>
    <name evidence="2" type="ORF">QTG54_006965</name>
</gene>
<reference evidence="2" key="1">
    <citation type="submission" date="2023-06" db="EMBL/GenBank/DDBJ databases">
        <title>Survivors Of The Sea: Transcriptome response of Skeletonema marinoi to long-term dormancy.</title>
        <authorList>
            <person name="Pinder M.I.M."/>
            <person name="Kourtchenko O."/>
            <person name="Robertson E.K."/>
            <person name="Larsson T."/>
            <person name="Maumus F."/>
            <person name="Osuna-Cruz C.M."/>
            <person name="Vancaester E."/>
            <person name="Stenow R."/>
            <person name="Vandepoele K."/>
            <person name="Ploug H."/>
            <person name="Bruchert V."/>
            <person name="Godhe A."/>
            <person name="Topel M."/>
        </authorList>
    </citation>
    <scope>NUCLEOTIDE SEQUENCE</scope>
    <source>
        <strain evidence="2">R05AC</strain>
    </source>
</reference>
<organism evidence="2 3">
    <name type="scientific">Skeletonema marinoi</name>
    <dbReference type="NCBI Taxonomy" id="267567"/>
    <lineage>
        <taxon>Eukaryota</taxon>
        <taxon>Sar</taxon>
        <taxon>Stramenopiles</taxon>
        <taxon>Ochrophyta</taxon>
        <taxon>Bacillariophyta</taxon>
        <taxon>Coscinodiscophyceae</taxon>
        <taxon>Thalassiosirophycidae</taxon>
        <taxon>Thalassiosirales</taxon>
        <taxon>Skeletonemataceae</taxon>
        <taxon>Skeletonema</taxon>
        <taxon>Skeletonema marinoi-dohrnii complex</taxon>
    </lineage>
</organism>
<evidence type="ECO:0000259" key="1">
    <source>
        <dbReference type="Pfam" id="PF08752"/>
    </source>
</evidence>
<dbReference type="InterPro" id="IPR037067">
    <property type="entry name" value="Coatomer_gsu_app_sf"/>
</dbReference>
<dbReference type="SUPFAM" id="SSF49348">
    <property type="entry name" value="Clathrin adaptor appendage domain"/>
    <property type="match status" value="1"/>
</dbReference>
<comment type="caution">
    <text evidence="2">The sequence shown here is derived from an EMBL/GenBank/DDBJ whole genome shotgun (WGS) entry which is preliminary data.</text>
</comment>
<dbReference type="Gene3D" id="2.60.40.1480">
    <property type="entry name" value="Coatomer, gamma subunit, appendage domain"/>
    <property type="match status" value="1"/>
</dbReference>
<dbReference type="GO" id="GO:0006914">
    <property type="term" value="P:autophagy"/>
    <property type="evidence" value="ECO:0007669"/>
    <property type="project" value="TreeGrafter"/>
</dbReference>
<dbReference type="GO" id="GO:0034058">
    <property type="term" value="P:endosomal vesicle fusion"/>
    <property type="evidence" value="ECO:0007669"/>
    <property type="project" value="TreeGrafter"/>
</dbReference>
<dbReference type="EMBL" id="JATAAI010000011">
    <property type="protein sequence ID" value="KAK1742400.1"/>
    <property type="molecule type" value="Genomic_DNA"/>
</dbReference>
<sequence>MHRTVVLGLFQVNPPNATLACRASKACASAMGIRRRGDTSVAKSAVTVCELIADRLLKEATAASFSRLSPSPISPSNRHAPSGASMQFVESAVWLLRSCGCHEKAIFVLEERMNDPALRNASVAGDGQIGNGFAFGWSQIKFDSYIATHLGDLWSSKDEKYCQLVIQSSATRDLLARNPSLGLSIFTSTHPQNENEWRKMKPGDDPLAHPFYPSKVTELLKLVSPHATSKELLEKVSNDASGSLPLHSGGRALAVAYLESALGISSGRPTESQSDPSYRGEFDERKADMHDELSYLLLEGVISERVDGESSEDSDLGALYRLKLRRLLSWPNSMIRSERLLTSLPTSFLREHALLLGRLGRHEDALRIFYCDLSSMELALEYCDIRHERKEEEGRKVRSTTPSECAYIPLVKVALNADSDPDRGVAAAIQVLALRRNVIDKSAALRLLPKNVPLSEMTRPFLIPAVVENQSQVRRLSVASALLRSRYMQLKKKLTEAQLKSQASLHTVPALQKLNLGEHLHSSKPTKARLVHPASSPNFPEVLLVKHFFSRHLVIQAQVMNVNISQAYQDDVRTLTGVAFVVAESSDEALLPTLQVPLKTLPPRATGSAWCVLAASPQRLDGTAFLASELRFTVLEVDAAGAPLTFVEANAPGYGRPFVEELQDLEIRHTEFSRGKTI</sequence>
<dbReference type="InterPro" id="IPR013041">
    <property type="entry name" value="Clathrin_app_Ig-like_sf"/>
</dbReference>
<dbReference type="AlphaFoldDB" id="A0AAD8YC96"/>
<dbReference type="InterPro" id="IPR032914">
    <property type="entry name" value="Vam6/VPS39/TRAP1"/>
</dbReference>
<feature type="domain" description="Coatomer gamma subunit appendage Ig-like subdomain" evidence="1">
    <location>
        <begin position="502"/>
        <end position="640"/>
    </location>
</feature>
<dbReference type="PANTHER" id="PTHR12894">
    <property type="entry name" value="CNH DOMAIN CONTAINING"/>
    <property type="match status" value="1"/>
</dbReference>
<dbReference type="PANTHER" id="PTHR12894:SF27">
    <property type="entry name" value="TRANSFORMING GROWTH FACTOR-BETA RECEPTOR-ASSOCIATED PROTEIN 1"/>
    <property type="match status" value="1"/>
</dbReference>
<dbReference type="Proteomes" id="UP001224775">
    <property type="component" value="Unassembled WGS sequence"/>
</dbReference>
<accession>A0AAD8YC96</accession>
<protein>
    <submittedName>
        <fullName evidence="2">Vam6/VPS39/TRAP1 family protein</fullName>
    </submittedName>
</protein>
<dbReference type="GO" id="GO:0006886">
    <property type="term" value="P:intracellular protein transport"/>
    <property type="evidence" value="ECO:0007669"/>
    <property type="project" value="InterPro"/>
</dbReference>
<keyword evidence="3" id="KW-1185">Reference proteome</keyword>
<dbReference type="Pfam" id="PF08752">
    <property type="entry name" value="COP-gamma_platf"/>
    <property type="match status" value="1"/>
</dbReference>
<dbReference type="GO" id="GO:0005198">
    <property type="term" value="F:structural molecule activity"/>
    <property type="evidence" value="ECO:0007669"/>
    <property type="project" value="InterPro"/>
</dbReference>
<dbReference type="PROSITE" id="PS51257">
    <property type="entry name" value="PROKAR_LIPOPROTEIN"/>
    <property type="match status" value="1"/>
</dbReference>
<proteinExistence type="predicted"/>
<evidence type="ECO:0000313" key="3">
    <source>
        <dbReference type="Proteomes" id="UP001224775"/>
    </source>
</evidence>
<dbReference type="InterPro" id="IPR013040">
    <property type="entry name" value="Coatomer_gsu_app_Ig-like_dom"/>
</dbReference>
<evidence type="ECO:0000313" key="2">
    <source>
        <dbReference type="EMBL" id="KAK1742400.1"/>
    </source>
</evidence>